<dbReference type="OrthoDB" id="25818at2759"/>
<evidence type="ECO:0008006" key="3">
    <source>
        <dbReference type="Google" id="ProtNLM"/>
    </source>
</evidence>
<proteinExistence type="predicted"/>
<comment type="caution">
    <text evidence="1">The sequence shown here is derived from an EMBL/GenBank/DDBJ whole genome shotgun (WGS) entry which is preliminary data.</text>
</comment>
<sequence length="284" mass="30548">MAALVCLIPVTRQQHTPPRVLQVLESLVSWNAMLGGRINLIKPKTNIARSATSTSSLSYVQDVASRALSHNQSSEASVREWQVLSPNLEKQLRLEKQRCILACKRFNDLDFSYLDEESSSTRTGFFLEIFIPGALLAQNGPADSVPALTRPCVGSNVIVDAPFWCDYGQNISIGDNAIFRSNCIINNVGMVSIGARCVIGPNVKIITESVNVDHRTRAGDGVLIPGIPITIEEDCIILGGATICPGVTVGRKSTVEYGSVICKDVPPYTVVGGNPAVVLSNKTP</sequence>
<dbReference type="SUPFAM" id="SSF51161">
    <property type="entry name" value="Trimeric LpxA-like enzymes"/>
    <property type="match status" value="1"/>
</dbReference>
<evidence type="ECO:0000313" key="2">
    <source>
        <dbReference type="Proteomes" id="UP000622797"/>
    </source>
</evidence>
<dbReference type="InterPro" id="IPR051159">
    <property type="entry name" value="Hexapeptide_acetyltransf"/>
</dbReference>
<dbReference type="PANTHER" id="PTHR23416:SF76">
    <property type="entry name" value="ZN(II)2CYS6 TRANSCRIPTION FACTOR (EUROFUNG)"/>
    <property type="match status" value="1"/>
</dbReference>
<organism evidence="1 2">
    <name type="scientific">Fusarium sarcochroum</name>
    <dbReference type="NCBI Taxonomy" id="1208366"/>
    <lineage>
        <taxon>Eukaryota</taxon>
        <taxon>Fungi</taxon>
        <taxon>Dikarya</taxon>
        <taxon>Ascomycota</taxon>
        <taxon>Pezizomycotina</taxon>
        <taxon>Sordariomycetes</taxon>
        <taxon>Hypocreomycetidae</taxon>
        <taxon>Hypocreales</taxon>
        <taxon>Nectriaceae</taxon>
        <taxon>Fusarium</taxon>
        <taxon>Fusarium lateritium species complex</taxon>
    </lineage>
</organism>
<reference evidence="1" key="2">
    <citation type="submission" date="2020-05" db="EMBL/GenBank/DDBJ databases">
        <authorList>
            <person name="Kim H.-S."/>
            <person name="Proctor R.H."/>
            <person name="Brown D.W."/>
        </authorList>
    </citation>
    <scope>NUCLEOTIDE SEQUENCE</scope>
    <source>
        <strain evidence="1">NRRL 20472</strain>
    </source>
</reference>
<dbReference type="Gene3D" id="2.160.10.10">
    <property type="entry name" value="Hexapeptide repeat proteins"/>
    <property type="match status" value="1"/>
</dbReference>
<evidence type="ECO:0000313" key="1">
    <source>
        <dbReference type="EMBL" id="KAF4973004.1"/>
    </source>
</evidence>
<dbReference type="Proteomes" id="UP000622797">
    <property type="component" value="Unassembled WGS sequence"/>
</dbReference>
<gene>
    <name evidence="1" type="ORF">FSARC_581</name>
</gene>
<dbReference type="AlphaFoldDB" id="A0A8H4UB67"/>
<reference evidence="1" key="1">
    <citation type="journal article" date="2020" name="BMC Genomics">
        <title>Correction to: Identification and distribution of gene clusters required for synthesis of sphingolipid metabolism inhibitors in diverse species of the filamentous fungus Fusarium.</title>
        <authorList>
            <person name="Kim H.S."/>
            <person name="Lohmar J.M."/>
            <person name="Busman M."/>
            <person name="Brown D.W."/>
            <person name="Naumann T.A."/>
            <person name="Divon H.H."/>
            <person name="Lysoe E."/>
            <person name="Uhlig S."/>
            <person name="Proctor R.H."/>
        </authorList>
    </citation>
    <scope>NUCLEOTIDE SEQUENCE</scope>
    <source>
        <strain evidence="1">NRRL 20472</strain>
    </source>
</reference>
<dbReference type="GO" id="GO:0008374">
    <property type="term" value="F:O-acyltransferase activity"/>
    <property type="evidence" value="ECO:0007669"/>
    <property type="project" value="TreeGrafter"/>
</dbReference>
<dbReference type="EMBL" id="JABEXW010000032">
    <property type="protein sequence ID" value="KAF4973004.1"/>
    <property type="molecule type" value="Genomic_DNA"/>
</dbReference>
<accession>A0A8H4UB67</accession>
<dbReference type="InterPro" id="IPR011004">
    <property type="entry name" value="Trimer_LpxA-like_sf"/>
</dbReference>
<name>A0A8H4UB67_9HYPO</name>
<keyword evidence="2" id="KW-1185">Reference proteome</keyword>
<protein>
    <recommendedName>
        <fullName evidence="3">Mannose-1-phosphate guanylyltransferase</fullName>
    </recommendedName>
</protein>
<dbReference type="PANTHER" id="PTHR23416">
    <property type="entry name" value="SIALIC ACID SYNTHASE-RELATED"/>
    <property type="match status" value="1"/>
</dbReference>